<feature type="transmembrane region" description="Helical" evidence="1">
    <location>
        <begin position="65"/>
        <end position="87"/>
    </location>
</feature>
<keyword evidence="1" id="KW-0812">Transmembrane</keyword>
<dbReference type="Pfam" id="PF03009">
    <property type="entry name" value="GDPD"/>
    <property type="match status" value="1"/>
</dbReference>
<dbReference type="PANTHER" id="PTHR46211">
    <property type="entry name" value="GLYCEROPHOSPHORYL DIESTER PHOSPHODIESTERASE"/>
    <property type="match status" value="1"/>
</dbReference>
<dbReference type="Pfam" id="PF10110">
    <property type="entry name" value="GPDPase_memb"/>
    <property type="match status" value="1"/>
</dbReference>
<dbReference type="Gene3D" id="3.20.20.190">
    <property type="entry name" value="Phosphatidylinositol (PI) phosphodiesterase"/>
    <property type="match status" value="1"/>
</dbReference>
<dbReference type="InterPro" id="IPR017946">
    <property type="entry name" value="PLC-like_Pdiesterase_TIM-brl"/>
</dbReference>
<keyword evidence="1" id="KW-1133">Transmembrane helix</keyword>
<feature type="transmembrane region" description="Helical" evidence="1">
    <location>
        <begin position="20"/>
        <end position="45"/>
    </location>
</feature>
<feature type="domain" description="GP-PDE" evidence="2">
    <location>
        <begin position="343"/>
        <end position="571"/>
    </location>
</feature>
<comment type="caution">
    <text evidence="3">The sequence shown here is derived from an EMBL/GenBank/DDBJ whole genome shotgun (WGS) entry which is preliminary data.</text>
</comment>
<protein>
    <submittedName>
        <fullName evidence="3">Glycerophosphoryl diester phosphodiesterase membrane domain-containing protein</fullName>
    </submittedName>
</protein>
<dbReference type="EMBL" id="JBHSGS010000007">
    <property type="protein sequence ID" value="MFC4718322.1"/>
    <property type="molecule type" value="Genomic_DNA"/>
</dbReference>
<dbReference type="InterPro" id="IPR018476">
    <property type="entry name" value="GlyceroP-diester-Pdiesterase_M"/>
</dbReference>
<dbReference type="PROSITE" id="PS51704">
    <property type="entry name" value="GP_PDE"/>
    <property type="match status" value="1"/>
</dbReference>
<evidence type="ECO:0000256" key="1">
    <source>
        <dbReference type="SAM" id="Phobius"/>
    </source>
</evidence>
<keyword evidence="4" id="KW-1185">Reference proteome</keyword>
<evidence type="ECO:0000313" key="3">
    <source>
        <dbReference type="EMBL" id="MFC4718322.1"/>
    </source>
</evidence>
<dbReference type="CDD" id="cd08579">
    <property type="entry name" value="GDPD_memb_like"/>
    <property type="match status" value="1"/>
</dbReference>
<proteinExistence type="predicted"/>
<name>A0ABV9MQR5_9ENTE</name>
<feature type="transmembrane region" description="Helical" evidence="1">
    <location>
        <begin position="169"/>
        <end position="195"/>
    </location>
</feature>
<evidence type="ECO:0000313" key="4">
    <source>
        <dbReference type="Proteomes" id="UP001595969"/>
    </source>
</evidence>
<reference evidence="4" key="1">
    <citation type="journal article" date="2019" name="Int. J. Syst. Evol. Microbiol.">
        <title>The Global Catalogue of Microorganisms (GCM) 10K type strain sequencing project: providing services to taxonomists for standard genome sequencing and annotation.</title>
        <authorList>
            <consortium name="The Broad Institute Genomics Platform"/>
            <consortium name="The Broad Institute Genome Sequencing Center for Infectious Disease"/>
            <person name="Wu L."/>
            <person name="Ma J."/>
        </authorList>
    </citation>
    <scope>NUCLEOTIDE SEQUENCE [LARGE SCALE GENOMIC DNA]</scope>
    <source>
        <strain evidence="4">CGMCC 1.19032</strain>
    </source>
</reference>
<feature type="transmembrane region" description="Helical" evidence="1">
    <location>
        <begin position="216"/>
        <end position="247"/>
    </location>
</feature>
<evidence type="ECO:0000259" key="2">
    <source>
        <dbReference type="PROSITE" id="PS51704"/>
    </source>
</evidence>
<feature type="transmembrane region" description="Helical" evidence="1">
    <location>
        <begin position="313"/>
        <end position="334"/>
    </location>
</feature>
<dbReference type="Proteomes" id="UP001595969">
    <property type="component" value="Unassembled WGS sequence"/>
</dbReference>
<accession>A0ABV9MQR5</accession>
<gene>
    <name evidence="3" type="ORF">ACFO5I_00990</name>
</gene>
<feature type="transmembrane region" description="Helical" evidence="1">
    <location>
        <begin position="259"/>
        <end position="292"/>
    </location>
</feature>
<organism evidence="3 4">
    <name type="scientific">Enterococcus lemanii</name>
    <dbReference type="NCBI Taxonomy" id="1159752"/>
    <lineage>
        <taxon>Bacteria</taxon>
        <taxon>Bacillati</taxon>
        <taxon>Bacillota</taxon>
        <taxon>Bacilli</taxon>
        <taxon>Lactobacillales</taxon>
        <taxon>Enterococcaceae</taxon>
        <taxon>Enterococcus</taxon>
    </lineage>
</organism>
<dbReference type="InterPro" id="IPR030395">
    <property type="entry name" value="GP_PDE_dom"/>
</dbReference>
<dbReference type="PANTHER" id="PTHR46211:SF8">
    <property type="entry name" value="PHOSPHODIESTERASE"/>
    <property type="match status" value="1"/>
</dbReference>
<dbReference type="RefSeq" id="WP_204654724.1">
    <property type="nucleotide sequence ID" value="NZ_JAFBFD010000036.1"/>
</dbReference>
<dbReference type="SUPFAM" id="SSF51695">
    <property type="entry name" value="PLC-like phosphodiesterases"/>
    <property type="match status" value="1"/>
</dbReference>
<keyword evidence="1" id="KW-0472">Membrane</keyword>
<sequence>MPLWLKFKERFINLRNYFPIYFQSVFFLRLLQVIVVLPLLSYLFIQVLKVTGLTSITENNLMVAIQNPLALVVIALIGLTTVFFIYYEQAYYVVLAYLQRSHQDYHLRTVLRKIHRKARYFLSFQSLLFLLYFVLILPIASLGMSAGLADNLYLPHFIGDELVKSTQGFFIYFGSLLVLFYLSLRLIYTVIFFVIEEELSIFGAIKKSWQYTKGKCLKTIGFLVITLGIYALMIGLVTATLLLPLIVIEPLLSVGAPFVAGFILTLLQIVLFFSFGFLQMVLADGLLCFAYPKLEQASPLQPTSKPFLFKRPFFFYGALSLFFLIAFGANAASLTKILYQPNTQIVAHRGYMAGGVENTISALQAAAKQGADYVEMDVLETKDHQLVVFHDRTLSRLTNRQESISELTLAELQEITVHSGGFEDKIPSFEEYVQAAITAEMKLVVELKYYGWESPEMEANVVKILQKYNVTQSYLVQSLKEESIVKVKALDPNIRTGYLVAFNIGNLPATSADFVVIEEFSLNERLVEQARQVGKGIMTWTVNEEELVRRALRLNIDGIITNEPSQAKRVRQSFEENRTLVERVKELL</sequence>
<feature type="transmembrane region" description="Helical" evidence="1">
    <location>
        <begin position="120"/>
        <end position="149"/>
    </location>
</feature>